<sequence>MEYLTISEVAEKSGIIARRVVVLCKEGRIEGAIKKSRMWLIPDTANKPEDAKTFARSLKIHKILTTLHFFGIKS</sequence>
<gene>
    <name evidence="1" type="ORF">SAMN02910417_00165</name>
</gene>
<evidence type="ECO:0000313" key="2">
    <source>
        <dbReference type="Proteomes" id="UP000199228"/>
    </source>
</evidence>
<name>A0A1G6A1Q4_EUBOX</name>
<dbReference type="OrthoDB" id="9799038at2"/>
<keyword evidence="2" id="KW-1185">Reference proteome</keyword>
<proteinExistence type="predicted"/>
<reference evidence="1 2" key="1">
    <citation type="submission" date="2016-10" db="EMBL/GenBank/DDBJ databases">
        <authorList>
            <person name="de Groot N.N."/>
        </authorList>
    </citation>
    <scope>NUCLEOTIDE SEQUENCE [LARGE SCALE GENOMIC DNA]</scope>
    <source>
        <strain evidence="1 2">DSM 3217</strain>
    </source>
</reference>
<protein>
    <recommendedName>
        <fullName evidence="3">Helix-turn-helix domain-containing protein</fullName>
    </recommendedName>
</protein>
<dbReference type="EMBL" id="FMXR01000004">
    <property type="protein sequence ID" value="SDB02418.1"/>
    <property type="molecule type" value="Genomic_DNA"/>
</dbReference>
<accession>A0A1G6A1Q4</accession>
<dbReference type="AlphaFoldDB" id="A0A1G6A1Q4"/>
<dbReference type="RefSeq" id="WP_090171043.1">
    <property type="nucleotide sequence ID" value="NZ_FMXR01000004.1"/>
</dbReference>
<dbReference type="Proteomes" id="UP000199228">
    <property type="component" value="Unassembled WGS sequence"/>
</dbReference>
<organism evidence="1 2">
    <name type="scientific">Eubacterium oxidoreducens</name>
    <dbReference type="NCBI Taxonomy" id="1732"/>
    <lineage>
        <taxon>Bacteria</taxon>
        <taxon>Bacillati</taxon>
        <taxon>Bacillota</taxon>
        <taxon>Clostridia</taxon>
        <taxon>Eubacteriales</taxon>
        <taxon>Eubacteriaceae</taxon>
        <taxon>Eubacterium</taxon>
    </lineage>
</organism>
<evidence type="ECO:0008006" key="3">
    <source>
        <dbReference type="Google" id="ProtNLM"/>
    </source>
</evidence>
<dbReference type="STRING" id="1732.SAMN02910417_00165"/>
<evidence type="ECO:0000313" key="1">
    <source>
        <dbReference type="EMBL" id="SDB02418.1"/>
    </source>
</evidence>